<dbReference type="OrthoDB" id="630434at2"/>
<comment type="subcellular location">
    <subcellularLocation>
        <location evidence="1">Cell outer membrane</location>
    </subcellularLocation>
</comment>
<gene>
    <name evidence="8" type="ORF">DYU05_12555</name>
</gene>
<protein>
    <submittedName>
        <fullName evidence="8">RagB/SusD family nutrient uptake outer membrane protein</fullName>
    </submittedName>
</protein>
<dbReference type="EMBL" id="QWDE01000002">
    <property type="protein sequence ID" value="RFZ82980.1"/>
    <property type="molecule type" value="Genomic_DNA"/>
</dbReference>
<evidence type="ECO:0000256" key="5">
    <source>
        <dbReference type="ARBA" id="ARBA00023237"/>
    </source>
</evidence>
<name>A0A3E2NQ26_9SPHI</name>
<sequence length="453" mass="50033">MKKFRPIYITALSTALLLTACNKQLDLKPFQQIEQDQAILTSTDVQITLVGAYNRLGLSDVYGGGAFFEPDLMATQSIIDWQGTYQDLTQMVSQTIPNDNGFVANMWLSSYQAVNQANNVIANLDKAEAAQKDRMEGEAKFIRGIVYFNLVEMYGKSYNDGSPATNPGVPIVLTPTKVVDETSKVSRASVEQTYQQVIADLTDAEAKLPASNSFYANKYSAAGMLARVYLQKGDYTNAAAAANRVISANKFSLVNPYTDEFPYPAQVHVDNTTEDLFAVQVTPQQGTNSMNTYYASADDSGRGDIIVRDNFLAEFEPDDERAEVYTLDSDDVLRVGKFSNVYGNVRVIRLAEMYLIRAEANFRLGTALGATPTSDINKIRERAGLNDVATVTLASILKERRLELAFEGGFFLHDAKRLKQNVGALPYNSPKLVFPIPLREINANANLTQNEGY</sequence>
<keyword evidence="3" id="KW-0732">Signal</keyword>
<dbReference type="RefSeq" id="WP_117383455.1">
    <property type="nucleotide sequence ID" value="NZ_QWDE01000002.1"/>
</dbReference>
<keyword evidence="5" id="KW-0998">Cell outer membrane</keyword>
<evidence type="ECO:0000313" key="8">
    <source>
        <dbReference type="EMBL" id="RFZ82980.1"/>
    </source>
</evidence>
<proteinExistence type="inferred from homology"/>
<dbReference type="Pfam" id="PF07980">
    <property type="entry name" value="SusD_RagB"/>
    <property type="match status" value="1"/>
</dbReference>
<evidence type="ECO:0000256" key="2">
    <source>
        <dbReference type="ARBA" id="ARBA00006275"/>
    </source>
</evidence>
<feature type="domain" description="RagB/SusD" evidence="6">
    <location>
        <begin position="344"/>
        <end position="410"/>
    </location>
</feature>
<dbReference type="GO" id="GO:0009279">
    <property type="term" value="C:cell outer membrane"/>
    <property type="evidence" value="ECO:0007669"/>
    <property type="project" value="UniProtKB-SubCell"/>
</dbReference>
<dbReference type="PROSITE" id="PS51257">
    <property type="entry name" value="PROKAR_LIPOPROTEIN"/>
    <property type="match status" value="1"/>
</dbReference>
<dbReference type="InterPro" id="IPR011990">
    <property type="entry name" value="TPR-like_helical_dom_sf"/>
</dbReference>
<dbReference type="Proteomes" id="UP000260823">
    <property type="component" value="Unassembled WGS sequence"/>
</dbReference>
<evidence type="ECO:0000259" key="7">
    <source>
        <dbReference type="Pfam" id="PF14322"/>
    </source>
</evidence>
<feature type="domain" description="SusD-like N-terminal" evidence="7">
    <location>
        <begin position="70"/>
        <end position="230"/>
    </location>
</feature>
<dbReference type="CDD" id="cd08977">
    <property type="entry name" value="SusD"/>
    <property type="match status" value="1"/>
</dbReference>
<evidence type="ECO:0000256" key="3">
    <source>
        <dbReference type="ARBA" id="ARBA00022729"/>
    </source>
</evidence>
<evidence type="ECO:0000259" key="6">
    <source>
        <dbReference type="Pfam" id="PF07980"/>
    </source>
</evidence>
<reference evidence="8 9" key="1">
    <citation type="submission" date="2018-08" db="EMBL/GenBank/DDBJ databases">
        <title>Mucilaginibacter terrae sp. nov., isolated from manganese diggings.</title>
        <authorList>
            <person name="Huang Y."/>
            <person name="Zhou Z."/>
        </authorList>
    </citation>
    <scope>NUCLEOTIDE SEQUENCE [LARGE SCALE GENOMIC DNA]</scope>
    <source>
        <strain evidence="8 9">ZH6</strain>
    </source>
</reference>
<dbReference type="InterPro" id="IPR012944">
    <property type="entry name" value="SusD_RagB_dom"/>
</dbReference>
<organism evidence="8 9">
    <name type="scientific">Mucilaginibacter terrenus</name>
    <dbReference type="NCBI Taxonomy" id="2482727"/>
    <lineage>
        <taxon>Bacteria</taxon>
        <taxon>Pseudomonadati</taxon>
        <taxon>Bacteroidota</taxon>
        <taxon>Sphingobacteriia</taxon>
        <taxon>Sphingobacteriales</taxon>
        <taxon>Sphingobacteriaceae</taxon>
        <taxon>Mucilaginibacter</taxon>
    </lineage>
</organism>
<keyword evidence="4" id="KW-0472">Membrane</keyword>
<evidence type="ECO:0000256" key="1">
    <source>
        <dbReference type="ARBA" id="ARBA00004442"/>
    </source>
</evidence>
<dbReference type="Gene3D" id="1.25.40.390">
    <property type="match status" value="1"/>
</dbReference>
<dbReference type="SUPFAM" id="SSF48452">
    <property type="entry name" value="TPR-like"/>
    <property type="match status" value="1"/>
</dbReference>
<dbReference type="Pfam" id="PF14322">
    <property type="entry name" value="SusD-like_3"/>
    <property type="match status" value="1"/>
</dbReference>
<evidence type="ECO:0000256" key="4">
    <source>
        <dbReference type="ARBA" id="ARBA00023136"/>
    </source>
</evidence>
<accession>A0A3E2NQ26</accession>
<dbReference type="InterPro" id="IPR033985">
    <property type="entry name" value="SusD-like_N"/>
</dbReference>
<keyword evidence="9" id="KW-1185">Reference proteome</keyword>
<evidence type="ECO:0000313" key="9">
    <source>
        <dbReference type="Proteomes" id="UP000260823"/>
    </source>
</evidence>
<comment type="similarity">
    <text evidence="2">Belongs to the SusD family.</text>
</comment>
<dbReference type="AlphaFoldDB" id="A0A3E2NQ26"/>
<comment type="caution">
    <text evidence="8">The sequence shown here is derived from an EMBL/GenBank/DDBJ whole genome shotgun (WGS) entry which is preliminary data.</text>
</comment>